<feature type="domain" description="FGFR1 oncogene partner (FOP) N-terminal dimerisation" evidence="4">
    <location>
        <begin position="47"/>
        <end position="126"/>
    </location>
</feature>
<feature type="compositionally biased region" description="Low complexity" evidence="3">
    <location>
        <begin position="153"/>
        <end position="206"/>
    </location>
</feature>
<reference evidence="6" key="1">
    <citation type="submission" date="2025-08" db="UniProtKB">
        <authorList>
            <consortium name="RefSeq"/>
        </authorList>
    </citation>
    <scope>IDENTIFICATION</scope>
    <source>
        <tissue evidence="6">Entire body</tissue>
    </source>
</reference>
<dbReference type="OrthoDB" id="2160638at2759"/>
<feature type="region of interest" description="Disordered" evidence="3">
    <location>
        <begin position="355"/>
        <end position="380"/>
    </location>
</feature>
<dbReference type="KEGG" id="apln:108736288"/>
<feature type="compositionally biased region" description="Basic and acidic residues" evidence="3">
    <location>
        <begin position="363"/>
        <end position="380"/>
    </location>
</feature>
<dbReference type="Proteomes" id="UP000192223">
    <property type="component" value="Unplaced"/>
</dbReference>
<protein>
    <submittedName>
        <fullName evidence="6">FGFR1 oncogene partner-like</fullName>
    </submittedName>
</protein>
<dbReference type="PANTHER" id="PTHR15431">
    <property type="entry name" value="FGFR1 ONCOGENE PARTNER/LISH DOMAIN-CONTAINING PROTEIN"/>
    <property type="match status" value="1"/>
</dbReference>
<keyword evidence="1" id="KW-0963">Cytoplasm</keyword>
<keyword evidence="5" id="KW-1185">Reference proteome</keyword>
<evidence type="ECO:0000256" key="3">
    <source>
        <dbReference type="SAM" id="MobiDB-lite"/>
    </source>
</evidence>
<evidence type="ECO:0000259" key="4">
    <source>
        <dbReference type="Pfam" id="PF09398"/>
    </source>
</evidence>
<dbReference type="RefSeq" id="XP_018324149.1">
    <property type="nucleotide sequence ID" value="XM_018468647.2"/>
</dbReference>
<organism evidence="5 6">
    <name type="scientific">Agrilus planipennis</name>
    <name type="common">Emerald ash borer</name>
    <name type="synonym">Agrilus marcopoli</name>
    <dbReference type="NCBI Taxonomy" id="224129"/>
    <lineage>
        <taxon>Eukaryota</taxon>
        <taxon>Metazoa</taxon>
        <taxon>Ecdysozoa</taxon>
        <taxon>Arthropoda</taxon>
        <taxon>Hexapoda</taxon>
        <taxon>Insecta</taxon>
        <taxon>Pterygota</taxon>
        <taxon>Neoptera</taxon>
        <taxon>Endopterygota</taxon>
        <taxon>Coleoptera</taxon>
        <taxon>Polyphaga</taxon>
        <taxon>Elateriformia</taxon>
        <taxon>Buprestoidea</taxon>
        <taxon>Buprestidae</taxon>
        <taxon>Agrilinae</taxon>
        <taxon>Agrilus</taxon>
    </lineage>
</organism>
<evidence type="ECO:0000313" key="6">
    <source>
        <dbReference type="RefSeq" id="XP_018324149.1"/>
    </source>
</evidence>
<evidence type="ECO:0000313" key="5">
    <source>
        <dbReference type="Proteomes" id="UP000192223"/>
    </source>
</evidence>
<keyword evidence="2" id="KW-0206">Cytoskeleton</keyword>
<dbReference type="InParanoid" id="A0A1W4WJP8"/>
<dbReference type="GO" id="GO:0034453">
    <property type="term" value="P:microtubule anchoring"/>
    <property type="evidence" value="ECO:0007669"/>
    <property type="project" value="InterPro"/>
</dbReference>
<feature type="region of interest" description="Disordered" evidence="3">
    <location>
        <begin position="151"/>
        <end position="222"/>
    </location>
</feature>
<dbReference type="GO" id="GO:0005813">
    <property type="term" value="C:centrosome"/>
    <property type="evidence" value="ECO:0007669"/>
    <property type="project" value="TreeGrafter"/>
</dbReference>
<proteinExistence type="predicted"/>
<dbReference type="InterPro" id="IPR018993">
    <property type="entry name" value="FOP_dimerisation-dom_N"/>
</dbReference>
<feature type="region of interest" description="Disordered" evidence="3">
    <location>
        <begin position="238"/>
        <end position="273"/>
    </location>
</feature>
<accession>A0A1W4WJP8</accession>
<dbReference type="GeneID" id="108736288"/>
<dbReference type="PANTHER" id="PTHR15431:SF9">
    <property type="entry name" value="CENTROSOMAL PROTEIN 43"/>
    <property type="match status" value="1"/>
</dbReference>
<dbReference type="AlphaFoldDB" id="A0A1W4WJP8"/>
<evidence type="ECO:0000256" key="1">
    <source>
        <dbReference type="ARBA" id="ARBA00022490"/>
    </source>
</evidence>
<sequence length="380" mass="42152">MSLDDDVEFRDLLSQTLEVNGCLAKIRAQLRASIFLTLDEDEELQRKEPLANHKVKSYLGTSEGQIMFCLVREFLEFFNLDFTLSVYNVETYADKCYNYGGRRDIIEKLNVLTDDSSHPLLWQLVNTINSANTHSKLPIKGDLNCLSDVSEVNSKSHQPNNSSSSITDLSPTTNNLGTNSSLNTTYSVNSPSISTVNNSSSSSHVVETQKTPDIMPTLNKISSNDTIKSDYSIYTECSNQQTVTDKSNSSPESNEERPESSKSENSRSKCNSNSLIDLHPLQINKTKCSESPLLPSMYNIGKDKVNSKEVDKLLSFDDSTLDESVSVSLVNSSENKSVEGRDATSIDTKEEIKTLSCVSKSSQSDESKDLNEDSLPREND</sequence>
<dbReference type="Pfam" id="PF09398">
    <property type="entry name" value="FOP_dimer"/>
    <property type="match status" value="1"/>
</dbReference>
<dbReference type="STRING" id="224129.A0A1W4WJP8"/>
<dbReference type="Gene3D" id="1.20.960.40">
    <property type="match status" value="1"/>
</dbReference>
<feature type="compositionally biased region" description="Basic and acidic residues" evidence="3">
    <location>
        <begin position="254"/>
        <end position="267"/>
    </location>
</feature>
<evidence type="ECO:0000256" key="2">
    <source>
        <dbReference type="ARBA" id="ARBA00023212"/>
    </source>
</evidence>
<name>A0A1W4WJP8_AGRPL</name>
<gene>
    <name evidence="6" type="primary">LOC108736288</name>
</gene>